<feature type="region of interest" description="Disordered" evidence="4">
    <location>
        <begin position="2435"/>
        <end position="2507"/>
    </location>
</feature>
<dbReference type="GO" id="GO:0005737">
    <property type="term" value="C:cytoplasm"/>
    <property type="evidence" value="ECO:0007669"/>
    <property type="project" value="InterPro"/>
</dbReference>
<dbReference type="EMBL" id="FNNQ01000004">
    <property type="protein sequence ID" value="SDW57152.1"/>
    <property type="molecule type" value="Genomic_DNA"/>
</dbReference>
<dbReference type="RefSeq" id="WP_091737502.1">
    <property type="nucleotide sequence ID" value="NZ_FNNQ01000004.1"/>
</dbReference>
<proteinExistence type="predicted"/>
<dbReference type="Proteomes" id="UP000198534">
    <property type="component" value="Unassembled WGS sequence"/>
</dbReference>
<dbReference type="Pfam" id="PF12255">
    <property type="entry name" value="TcdB_toxin_midC"/>
    <property type="match status" value="1"/>
</dbReference>
<dbReference type="InterPro" id="IPR050708">
    <property type="entry name" value="T6SS_VgrG/RHS"/>
</dbReference>
<evidence type="ECO:0000259" key="6">
    <source>
        <dbReference type="Pfam" id="PF12256"/>
    </source>
</evidence>
<dbReference type="NCBIfam" id="TIGR03696">
    <property type="entry name" value="Rhs_assc_core"/>
    <property type="match status" value="1"/>
</dbReference>
<keyword evidence="3" id="KW-0843">Virulence</keyword>
<dbReference type="GO" id="GO:0005576">
    <property type="term" value="C:extracellular region"/>
    <property type="evidence" value="ECO:0007669"/>
    <property type="project" value="UniProtKB-SubCell"/>
</dbReference>
<sequence length="2584" mass="292691">MIEDKTDENDKGQKAFSAPTISLPKGGGAIKGIGEKFAANPVTGTGSMIVPLVTSPGRSDFGPELSLSYDSGSGNGPFGFGWSLSIPVISRKTDKGLPEYNDDDESDVYILSGSEDLVPVLKQDGSRFEDTTTVAGYTIHRYRPRLEGLFARIERWTHQKTGEIHWRSITRNNITSIYGKTEKSRIADPGDPKRVFSWFICESYDDKGNIIVYEYMEENDENIDRTQAHERNRVRTANLYLKRIKYGNQVSRLIQPDLNKMRWMFEVVFDYNEDHYEEVDLDATETEAEHRIRASASSESTWTARPDPFSSYRAGFEVRTYRRCCRMLMFHHFAELGSDPYLVRSTEFEYDDLDYSQPTTVQDELSHQGSTRIASFIRAIIQSGFLRDDAQKVLERNGVKYITYFKRSLPPLEFEYSKASIQDDIRELSVSSLENLPVGIDGTSYQWVDLNGEGISGILTEQADAWFYKPNLGEGRFAPQEVAALKPSLANLSSGRQQLLDLTGDGQVNLVSFQSNPGFYERTHKESWEWFREFDHLPNISWNEPNLCFIDLNGDGRADVLINEHEVFTWHPSLGEEGFGLAQQVYQPMDEEQGPRLVLSNVLQSVYLADMCGDGLTDLVRIRNGEVCYWPNLGYGQFGAKVTMDNSPWFDHPDQFNQQRVRLVDIDGSGVTDIVYLGRDNVRLYFNQSGNRWSNPRHLSQFPPVDHLSSVMTADLLGNGTACLVWSSPLPGDVDCPLRYIDLMGGQKPHLLIKSINNLGAETYVHYVSSTKFYLADKLSGKPWLTKIPFPVHVVECVETYDHISGNRFVTHYAYHHGYFDGIEREFRGFGLVEQWDTEEFAVFNKDGHLPQGTNVDKSSHVPPVFTRTWYHTGAHVTDFFAGSLDDKGVREYYREPGLTDAEVRHLLLDDTVLPFGLSLEEEREACRALRGSMLRQEVYSLDGTDEENDPYTVTEQNVNIRCLQPKGNNRHAVFFTHGLESIHSDYERNPTDPRVVHTVTLEVDDYGNVLKSAVINYGRRRPDLNLELRDQAKQSELLITYKEDDFTNPVEGIGDYHAPLSCESRTYELNGLRLSEDRYRFTVAEILQSGTTAQFISYEQNATSGELQKRLIEHVRILYSRNDLSGPLPLGKLESLAILYESYQLAFTPELLTKVYGDRITDTMLISEGGYIHSEGDDNWWIPSGRVYRSPNTTDSSTQELTYAQAHFFLPHRYRDPFHTDSLYTETLVKYDTYDLLVQETRDAYGNHTTVGERNADSIQPLVRQGQDYRVLQPILVMDPNRNRLAVAFDVLGQVVGTAVMGKPEDSPRRGDLLADFIPNLIQSAVTAHLLDPLADPHTLLGKATTRLVYDLFAYYRTKDKMNPQPAVIYSMAREIHDADLTSGQQTKIQHSISYFDGFGRQIQKKIQAEPGPVPKRDTATGHVITVNGQPDMIANDVSSRWVGSGWTVYNNKGKPVRQYEPFFTDTHLFEFDVSIGVSLVLFYDPVGRVAAILHPDHTWEKVVFNSWQQEIWDVNDTVQVVDPKNDLDVGDFFRRLPDSDYLPTWYTKRQSGALGPHERATAEKTAIHANTPSVAYFDSLGRTFLTIAHNKFKHSGTSPVDPPIEEFYYSRVFFDIEGNQRKIMDARDRIVMCYDYDMLGKRIHQSSMEAGERWMLFDVMGKLIRAWDSRSHEYRTAYDPLRRPTDFYLREGSGPELLVERIIYGETWPNPEVNNLRGKVVQLFDQAGMVTSDKYDFKGNLLRSQRKLAHEYKNTLNWLGTIPLESRVYTNCTRYDALNRSMEQTAPDNSIIRSIYNEANLLHAVEVCLRGAKENDSPIWTTFVDEIEYNAKGQRTQVKYGNGVKTIYEYDPFTFRLIRLFTRRKTDNFPDDCPDPLPVEGSNCGIQNLHYTYEPMGNITHIRDDAQQTVFFRNRRVEPNSEYTYDAIYRLIEATGREHLGQTGRQPNPPDAFNQFHTQLEHPGDGQAIGTYVEHYLYDAVGNILSIQHRGSDLAQPGWTRKFAYNEVSQLEVGKTNNRLSSTTLGAITETYCYEDTASLHGNITAMPHLPIMQWNDHDQLQNSAQQVVNHEGTPEMTWYVYDTQGNRVRKVTERQAAVGQTPTRMKERIYLGGFEIYHEYENDGTTIKLERETLHIIDDQRCIALVETRTQGKDPTPEQLIRYQLSNHLGSASLELDNMGRLISYEEYYPFGSTSYQAVRNQMETPKRYRYTGKERDEGTGFYYHKARYYASWLGRWTSCDPASLVDGTNLYRYSQNNPIRFIDPNGTQTYAAPASGVTPPSSSPPSPPPQVTVNREKGLQASGQLVKKLEAKGHGVQEEVTVKGGKGGSRIDIAPDPKAPQTIGKTLESKHIDLGAYRDASGNLDTKRLRSVITEHVEQVLKHKDALKKGVKPDLPFDESIVYQLENATPEEIAQFRKLFREVATPKGVKGGAIAFEPPTVGKPAAPPATEPPVAGKPTAPTAVESPSAGKPAGPALAEPSAVAKPTTTSPVEPPSIAKPAAPPSRFSGFISGLGKVTTGLSVIGGILSVKKLSEDLHMIFEPGDLSIPVGTRRTDSVGRTWIHIDEKTWVTEEYYNQML</sequence>
<evidence type="ECO:0000256" key="2">
    <source>
        <dbReference type="ARBA" id="ARBA00022525"/>
    </source>
</evidence>
<dbReference type="Gene3D" id="2.180.10.10">
    <property type="entry name" value="RHS repeat-associated core"/>
    <property type="match status" value="1"/>
</dbReference>
<dbReference type="Pfam" id="PF03534">
    <property type="entry name" value="SpvB"/>
    <property type="match status" value="1"/>
</dbReference>
<reference evidence="7 8" key="1">
    <citation type="submission" date="2016-10" db="EMBL/GenBank/DDBJ databases">
        <authorList>
            <person name="de Groot N.N."/>
        </authorList>
    </citation>
    <scope>NUCLEOTIDE SEQUENCE [LARGE SCALE GENOMIC DNA]</scope>
    <source>
        <strain evidence="7 8">DSM 45610</strain>
    </source>
</reference>
<name>A0A1H2UM16_9BACL</name>
<evidence type="ECO:0000259" key="5">
    <source>
        <dbReference type="Pfam" id="PF12255"/>
    </source>
</evidence>
<dbReference type="STRING" id="1048340.SAMN05444487_104150"/>
<feature type="domain" description="Insecticide toxin TcdB middle/C-terminal" evidence="5">
    <location>
        <begin position="926"/>
        <end position="1024"/>
    </location>
</feature>
<feature type="compositionally biased region" description="Pro residues" evidence="4">
    <location>
        <begin position="2285"/>
        <end position="2294"/>
    </location>
</feature>
<dbReference type="InterPro" id="IPR022044">
    <property type="entry name" value="TcdB_toxin_mid/C"/>
</dbReference>
<keyword evidence="8" id="KW-1185">Reference proteome</keyword>
<gene>
    <name evidence="7" type="ORF">SAMN05444487_104150</name>
</gene>
<dbReference type="InterPro" id="IPR022385">
    <property type="entry name" value="Rhs_assc_core"/>
</dbReference>
<comment type="subcellular location">
    <subcellularLocation>
        <location evidence="1">Secreted</location>
    </subcellularLocation>
</comment>
<dbReference type="PANTHER" id="PTHR32305:SF15">
    <property type="entry name" value="PROTEIN RHSA-RELATED"/>
    <property type="match status" value="1"/>
</dbReference>
<evidence type="ECO:0000256" key="4">
    <source>
        <dbReference type="SAM" id="MobiDB-lite"/>
    </source>
</evidence>
<evidence type="ECO:0000256" key="3">
    <source>
        <dbReference type="ARBA" id="ARBA00023026"/>
    </source>
</evidence>
<keyword evidence="2" id="KW-0964">Secreted</keyword>
<dbReference type="InterPro" id="IPR022045">
    <property type="entry name" value="TcdB_toxin_mid/N"/>
</dbReference>
<feature type="region of interest" description="Disordered" evidence="4">
    <location>
        <begin position="2266"/>
        <end position="2298"/>
    </location>
</feature>
<protein>
    <submittedName>
        <fullName evidence="7">RHS repeat-associated core domain-containing protein</fullName>
    </submittedName>
</protein>
<feature type="domain" description="Insecticide toxin TcdB middle/N-terminal" evidence="6">
    <location>
        <begin position="711"/>
        <end position="839"/>
    </location>
</feature>
<dbReference type="PRINTS" id="PR01341">
    <property type="entry name" value="SALSPVBPROT"/>
</dbReference>
<dbReference type="OrthoDB" id="1432909at2"/>
<dbReference type="InterPro" id="IPR028994">
    <property type="entry name" value="Integrin_alpha_N"/>
</dbReference>
<evidence type="ECO:0000256" key="1">
    <source>
        <dbReference type="ARBA" id="ARBA00004613"/>
    </source>
</evidence>
<dbReference type="SUPFAM" id="SSF69318">
    <property type="entry name" value="Integrin alpha N-terminal domain"/>
    <property type="match status" value="1"/>
</dbReference>
<organism evidence="7 8">
    <name type="scientific">Marininema mesophilum</name>
    <dbReference type="NCBI Taxonomy" id="1048340"/>
    <lineage>
        <taxon>Bacteria</taxon>
        <taxon>Bacillati</taxon>
        <taxon>Bacillota</taxon>
        <taxon>Bacilli</taxon>
        <taxon>Bacillales</taxon>
        <taxon>Thermoactinomycetaceae</taxon>
        <taxon>Marininema</taxon>
    </lineage>
</organism>
<evidence type="ECO:0000313" key="8">
    <source>
        <dbReference type="Proteomes" id="UP000198534"/>
    </source>
</evidence>
<evidence type="ECO:0000313" key="7">
    <source>
        <dbReference type="EMBL" id="SDW57152.1"/>
    </source>
</evidence>
<accession>A0A1H2UM16</accession>
<dbReference type="Pfam" id="PF12256">
    <property type="entry name" value="TcdB_toxin_midN"/>
    <property type="match status" value="1"/>
</dbReference>
<dbReference type="PANTHER" id="PTHR32305">
    <property type="match status" value="1"/>
</dbReference>
<dbReference type="InterPro" id="IPR003284">
    <property type="entry name" value="Sal_SpvB"/>
</dbReference>